<proteinExistence type="predicted"/>
<organism evidence="1 2">
    <name type="scientific">Eleginops maclovinus</name>
    <name type="common">Patagonian blennie</name>
    <name type="synonym">Eleginus maclovinus</name>
    <dbReference type="NCBI Taxonomy" id="56733"/>
    <lineage>
        <taxon>Eukaryota</taxon>
        <taxon>Metazoa</taxon>
        <taxon>Chordata</taxon>
        <taxon>Craniata</taxon>
        <taxon>Vertebrata</taxon>
        <taxon>Euteleostomi</taxon>
        <taxon>Actinopterygii</taxon>
        <taxon>Neopterygii</taxon>
        <taxon>Teleostei</taxon>
        <taxon>Neoteleostei</taxon>
        <taxon>Acanthomorphata</taxon>
        <taxon>Eupercaria</taxon>
        <taxon>Perciformes</taxon>
        <taxon>Notothenioidei</taxon>
        <taxon>Eleginopidae</taxon>
        <taxon>Eleginops</taxon>
    </lineage>
</organism>
<reference evidence="1 2" key="1">
    <citation type="journal article" date="2023" name="Genes (Basel)">
        <title>Chromosome-Level Genome Assembly and Circadian Gene Repertoire of the Patagonia Blennie Eleginops maclovinus-The Closest Ancestral Proxy of Antarctic Cryonotothenioids.</title>
        <authorList>
            <person name="Cheng C.C."/>
            <person name="Rivera-Colon A.G."/>
            <person name="Minhas B.F."/>
            <person name="Wilson L."/>
            <person name="Rayamajhi N."/>
            <person name="Vargas-Chacoff L."/>
            <person name="Catchen J.M."/>
        </authorList>
    </citation>
    <scope>NUCLEOTIDE SEQUENCE [LARGE SCALE GENOMIC DNA]</scope>
    <source>
        <strain evidence="1">JMC-PN-2008</strain>
    </source>
</reference>
<protein>
    <submittedName>
        <fullName evidence="1">Uncharacterized protein</fullName>
    </submittedName>
</protein>
<dbReference type="Proteomes" id="UP001346869">
    <property type="component" value="Unassembled WGS sequence"/>
</dbReference>
<accession>A0AAN7Y8Q2</accession>
<sequence>MRSSVQWGCQWFIQHFHFKIRTSLLVAGSRVGLFVCSVCDDRTDGEVACLGTAVGVRRVSVQLTCTRQLLVTGSCALQRFHSSSITVSPALESRADITSKGVFFHI</sequence>
<dbReference type="AlphaFoldDB" id="A0AAN7Y8Q2"/>
<evidence type="ECO:0000313" key="2">
    <source>
        <dbReference type="Proteomes" id="UP001346869"/>
    </source>
</evidence>
<gene>
    <name evidence="1" type="ORF">PBY51_013012</name>
</gene>
<comment type="caution">
    <text evidence="1">The sequence shown here is derived from an EMBL/GenBank/DDBJ whole genome shotgun (WGS) entry which is preliminary data.</text>
</comment>
<reference evidence="1 2" key="2">
    <citation type="journal article" date="2023" name="Mol. Biol. Evol.">
        <title>Genomics of Secondarily Temperate Adaptation in the Only Non-Antarctic Icefish.</title>
        <authorList>
            <person name="Rivera-Colon A.G."/>
            <person name="Rayamajhi N."/>
            <person name="Minhas B.F."/>
            <person name="Madrigal G."/>
            <person name="Bilyk K.T."/>
            <person name="Yoon V."/>
            <person name="Hune M."/>
            <person name="Gregory S."/>
            <person name="Cheng C.H.C."/>
            <person name="Catchen J.M."/>
        </authorList>
    </citation>
    <scope>NUCLEOTIDE SEQUENCE [LARGE SCALE GENOMIC DNA]</scope>
    <source>
        <strain evidence="1">JMC-PN-2008</strain>
    </source>
</reference>
<dbReference type="EMBL" id="JAUZQC010000004">
    <property type="protein sequence ID" value="KAK5872297.1"/>
    <property type="molecule type" value="Genomic_DNA"/>
</dbReference>
<keyword evidence="2" id="KW-1185">Reference proteome</keyword>
<name>A0AAN7Y8Q2_ELEMC</name>
<evidence type="ECO:0000313" key="1">
    <source>
        <dbReference type="EMBL" id="KAK5872297.1"/>
    </source>
</evidence>